<dbReference type="EMBL" id="PZQS01000004">
    <property type="protein sequence ID" value="PVD31623.1"/>
    <property type="molecule type" value="Genomic_DNA"/>
</dbReference>
<sequence length="124" mass="13454">MSADSGYDHCVKYLVPLLTVPSIEVHPVLNDVAQRTQVSLAAVMSVIIGNADAATTALGVQCTAGSQCDRRSHCVKRSPSDDHGYCERFLRSGEGEDEAFDGVHERDAMIIHRKEALSQPRSIS</sequence>
<dbReference type="AlphaFoldDB" id="A0A2T7PDX4"/>
<organism evidence="1 2">
    <name type="scientific">Pomacea canaliculata</name>
    <name type="common">Golden apple snail</name>
    <dbReference type="NCBI Taxonomy" id="400727"/>
    <lineage>
        <taxon>Eukaryota</taxon>
        <taxon>Metazoa</taxon>
        <taxon>Spiralia</taxon>
        <taxon>Lophotrochozoa</taxon>
        <taxon>Mollusca</taxon>
        <taxon>Gastropoda</taxon>
        <taxon>Caenogastropoda</taxon>
        <taxon>Architaenioglossa</taxon>
        <taxon>Ampullarioidea</taxon>
        <taxon>Ampullariidae</taxon>
        <taxon>Pomacea</taxon>
    </lineage>
</organism>
<keyword evidence="2" id="KW-1185">Reference proteome</keyword>
<accession>A0A2T7PDX4</accession>
<protein>
    <submittedName>
        <fullName evidence="1">Uncharacterized protein</fullName>
    </submittedName>
</protein>
<dbReference type="Proteomes" id="UP000245119">
    <property type="component" value="Linkage Group LG4"/>
</dbReference>
<proteinExistence type="predicted"/>
<evidence type="ECO:0000313" key="1">
    <source>
        <dbReference type="EMBL" id="PVD31623.1"/>
    </source>
</evidence>
<comment type="caution">
    <text evidence="1">The sequence shown here is derived from an EMBL/GenBank/DDBJ whole genome shotgun (WGS) entry which is preliminary data.</text>
</comment>
<gene>
    <name evidence="1" type="ORF">C0Q70_07040</name>
</gene>
<reference evidence="1 2" key="1">
    <citation type="submission" date="2018-04" db="EMBL/GenBank/DDBJ databases">
        <title>The genome of golden apple snail Pomacea canaliculata provides insight into stress tolerance and invasive adaptation.</title>
        <authorList>
            <person name="Liu C."/>
            <person name="Liu B."/>
            <person name="Ren Y."/>
            <person name="Zhang Y."/>
            <person name="Wang H."/>
            <person name="Li S."/>
            <person name="Jiang F."/>
            <person name="Yin L."/>
            <person name="Zhang G."/>
            <person name="Qian W."/>
            <person name="Fan W."/>
        </authorList>
    </citation>
    <scope>NUCLEOTIDE SEQUENCE [LARGE SCALE GENOMIC DNA]</scope>
    <source>
        <strain evidence="1">SZHN2017</strain>
        <tissue evidence="1">Muscle</tissue>
    </source>
</reference>
<evidence type="ECO:0000313" key="2">
    <source>
        <dbReference type="Proteomes" id="UP000245119"/>
    </source>
</evidence>
<name>A0A2T7PDX4_POMCA</name>